<evidence type="ECO:0000313" key="3">
    <source>
        <dbReference type="Proteomes" id="UP000283895"/>
    </source>
</evidence>
<keyword evidence="3" id="KW-1185">Reference proteome</keyword>
<sequence>MLNYNVHARLDFKTHVTTWDWEDGETENRNWLQAIRPGDMIQIVPRAQYPMWVNYVREAKIEMWVEMIQGDLSWGDSGLAELIEANQSTYQCYRPLTGTKKRIRVVDLHPAQYPSSPLRMQLRYESLERDEAEVQANPLTYDALSYCWGSHSSQEPLSVELSIDGMNVEKALSFVVTPNLYAALTQLRLRDQIRTLWIDYICINQTDMGERGEQVALMGEIFENAESVQVWLGDSNEEIDEDCDLIRKISQHYQQADKSLPVDASEAHQYLPAEHNHVLHAHFNRIFRKSWFGRIWVLQEAWKARKISILCGSHILDWNDIVQANQSEGISQFKWLWFNQPRELADLERLDKASRGTWGSFLLLITRVPRLNAIWLANLGAVITIAALAVDPFSQQIIQSEPCLWNVTGVTAEIPKMQNYEARITTPSNKPRITGSMQGAIYMGLLAPPQNSSAAITASCRTGNCTFPHDDGAAFSTLAMCQSCSDISDTITYGTSEIYDDRPATIPSGANPHDFAIACGMTPCLKTFSANVTDTVYEETELSSQDLVWSSHAGYTLATNTTLRNGTWEACMPTPQNTSTNTLRINTTSMALISEVSDKGIEWAVSSNIDIHNISAGASLWYPDDCVWWFGTLPADAISSHLLGIFDNKTLDTPYWSRAPSSAQGDLWLVNLYRNGTMNMDTVNAYMNGLAWSMTANMRQSSEDSILLRTVQGQMKKVESCLTVRWVWLSLPASLLGLELSFLVTIMVLSRSAKHWRGDWKDSSLALLYHGLEDHTAKYNDGGVVSEKLLDKEGMFKVAQGTRVQLQKGDGNWRFCKVI</sequence>
<proteinExistence type="predicted"/>
<reference evidence="2 3" key="1">
    <citation type="submission" date="2015-09" db="EMBL/GenBank/DDBJ databases">
        <title>Host preference determinants of Valsa canker pathogens revealed by comparative genomics.</title>
        <authorList>
            <person name="Yin Z."/>
            <person name="Huang L."/>
        </authorList>
    </citation>
    <scope>NUCLEOTIDE SEQUENCE [LARGE SCALE GENOMIC DNA]</scope>
    <source>
        <strain evidence="2 3">03-1</strain>
    </source>
</reference>
<organism evidence="2 3">
    <name type="scientific">Cytospora schulzeri</name>
    <dbReference type="NCBI Taxonomy" id="448051"/>
    <lineage>
        <taxon>Eukaryota</taxon>
        <taxon>Fungi</taxon>
        <taxon>Dikarya</taxon>
        <taxon>Ascomycota</taxon>
        <taxon>Pezizomycotina</taxon>
        <taxon>Sordariomycetes</taxon>
        <taxon>Sordariomycetidae</taxon>
        <taxon>Diaporthales</taxon>
        <taxon>Cytosporaceae</taxon>
        <taxon>Cytospora</taxon>
    </lineage>
</organism>
<feature type="domain" description="Heterokaryon incompatibility" evidence="1">
    <location>
        <begin position="141"/>
        <end position="300"/>
    </location>
</feature>
<dbReference type="PANTHER" id="PTHR35394:SF5">
    <property type="entry name" value="DUF3176 DOMAIN-CONTAINING PROTEIN"/>
    <property type="match status" value="1"/>
</dbReference>
<dbReference type="InterPro" id="IPR021514">
    <property type="entry name" value="DUF3176"/>
</dbReference>
<comment type="caution">
    <text evidence="2">The sequence shown here is derived from an EMBL/GenBank/DDBJ whole genome shotgun (WGS) entry which is preliminary data.</text>
</comment>
<dbReference type="Pfam" id="PF11374">
    <property type="entry name" value="DUF3176"/>
    <property type="match status" value="1"/>
</dbReference>
<evidence type="ECO:0000259" key="1">
    <source>
        <dbReference type="Pfam" id="PF06985"/>
    </source>
</evidence>
<dbReference type="InterPro" id="IPR010730">
    <property type="entry name" value="HET"/>
</dbReference>
<dbReference type="EMBL" id="LKEA01000069">
    <property type="protein sequence ID" value="ROV89598.1"/>
    <property type="molecule type" value="Genomic_DNA"/>
</dbReference>
<name>A0A423VFA3_9PEZI</name>
<accession>A0A423VFA3</accession>
<dbReference type="PANTHER" id="PTHR35394">
    <property type="entry name" value="DUF3176 DOMAIN-CONTAINING PROTEIN"/>
    <property type="match status" value="1"/>
</dbReference>
<dbReference type="OrthoDB" id="5242705at2759"/>
<dbReference type="Pfam" id="PF06985">
    <property type="entry name" value="HET"/>
    <property type="match status" value="1"/>
</dbReference>
<dbReference type="STRING" id="356882.A0A423VFA3"/>
<evidence type="ECO:0000313" key="2">
    <source>
        <dbReference type="EMBL" id="ROV89598.1"/>
    </source>
</evidence>
<protein>
    <recommendedName>
        <fullName evidence="1">Heterokaryon incompatibility domain-containing protein</fullName>
    </recommendedName>
</protein>
<dbReference type="AlphaFoldDB" id="A0A423VFA3"/>
<gene>
    <name evidence="2" type="ORF">VMCG_09925</name>
</gene>
<dbReference type="Proteomes" id="UP000283895">
    <property type="component" value="Unassembled WGS sequence"/>
</dbReference>